<dbReference type="RefSeq" id="WP_027096840.1">
    <property type="nucleotide sequence ID" value="NZ_CABJAZ010000001.1"/>
</dbReference>
<evidence type="ECO:0000256" key="2">
    <source>
        <dbReference type="ARBA" id="ARBA00005267"/>
    </source>
</evidence>
<dbReference type="InterPro" id="IPR029039">
    <property type="entry name" value="Flavoprotein-like_sf"/>
</dbReference>
<sequence length="139" mass="15632">MKILFWSGTGNTETMARLISKGIKDTGKEVELINISHNTIPDIKNESIIVLGCPSMGEEELEESEFLPFFESIEPYLNGKKVLLFGSYGWGNGQWMRNWEERVQDLGAVVSLDPIIINYAPEGDTETECIDYGKQIAKL</sequence>
<evidence type="ECO:0000256" key="5">
    <source>
        <dbReference type="ARBA" id="ARBA00022643"/>
    </source>
</evidence>
<dbReference type="PANTHER" id="PTHR32145:SF11">
    <property type="entry name" value="DIFLAVIN FLAVOPROTEIN A 2-RELATED"/>
    <property type="match status" value="1"/>
</dbReference>
<dbReference type="PROSITE" id="PS00201">
    <property type="entry name" value="FLAVODOXIN"/>
    <property type="match status" value="1"/>
</dbReference>
<dbReference type="SUPFAM" id="SSF52218">
    <property type="entry name" value="Flavoproteins"/>
    <property type="match status" value="1"/>
</dbReference>
<comment type="caution">
    <text evidence="9">The sequence shown here is derived from an EMBL/GenBank/DDBJ whole genome shotgun (WGS) entry which is preliminary data.</text>
</comment>
<keyword evidence="5 7" id="KW-0288">FMN</keyword>
<dbReference type="InterPro" id="IPR010087">
    <property type="entry name" value="Flav_short"/>
</dbReference>
<gene>
    <name evidence="9" type="ORF">CP373A1_09610</name>
</gene>
<dbReference type="Pfam" id="PF00258">
    <property type="entry name" value="Flavodoxin_1"/>
    <property type="match status" value="1"/>
</dbReference>
<keyword evidence="10" id="KW-1185">Reference proteome</keyword>
<dbReference type="PANTHER" id="PTHR32145">
    <property type="entry name" value="DIFLAVIN FLAVOPROTEIN A 2-RELATED"/>
    <property type="match status" value="1"/>
</dbReference>
<organism evidence="9 10">
    <name type="scientific">Clostridium paraputrificum</name>
    <dbReference type="NCBI Taxonomy" id="29363"/>
    <lineage>
        <taxon>Bacteria</taxon>
        <taxon>Bacillati</taxon>
        <taxon>Bacillota</taxon>
        <taxon>Clostridia</taxon>
        <taxon>Eubacteriales</taxon>
        <taxon>Clostridiaceae</taxon>
        <taxon>Clostridium</taxon>
    </lineage>
</organism>
<comment type="cofactor">
    <cofactor evidence="1 7">
        <name>FMN</name>
        <dbReference type="ChEBI" id="CHEBI:58210"/>
    </cofactor>
</comment>
<dbReference type="EMBL" id="MAPZ01000019">
    <property type="protein sequence ID" value="OBY10753.1"/>
    <property type="molecule type" value="Genomic_DNA"/>
</dbReference>
<keyword evidence="4 7" id="KW-0285">Flavoprotein</keyword>
<evidence type="ECO:0000313" key="10">
    <source>
        <dbReference type="Proteomes" id="UP000092714"/>
    </source>
</evidence>
<feature type="domain" description="Flavodoxin-like" evidence="8">
    <location>
        <begin position="1"/>
        <end position="137"/>
    </location>
</feature>
<dbReference type="PROSITE" id="PS50902">
    <property type="entry name" value="FLAVODOXIN_LIKE"/>
    <property type="match status" value="1"/>
</dbReference>
<evidence type="ECO:0000256" key="1">
    <source>
        <dbReference type="ARBA" id="ARBA00001917"/>
    </source>
</evidence>
<evidence type="ECO:0000256" key="4">
    <source>
        <dbReference type="ARBA" id="ARBA00022630"/>
    </source>
</evidence>
<dbReference type="GO" id="GO:0010181">
    <property type="term" value="F:FMN binding"/>
    <property type="evidence" value="ECO:0007669"/>
    <property type="project" value="UniProtKB-UniRule"/>
</dbReference>
<evidence type="ECO:0000256" key="3">
    <source>
        <dbReference type="ARBA" id="ARBA00022448"/>
    </source>
</evidence>
<protein>
    <recommendedName>
        <fullName evidence="7">Flavodoxin</fullName>
    </recommendedName>
</protein>
<dbReference type="Gene3D" id="3.40.50.360">
    <property type="match status" value="1"/>
</dbReference>
<comment type="similarity">
    <text evidence="2 7">Belongs to the flavodoxin family.</text>
</comment>
<dbReference type="InterPro" id="IPR008254">
    <property type="entry name" value="Flavodoxin/NO_synth"/>
</dbReference>
<keyword evidence="6 7" id="KW-0249">Electron transport</keyword>
<dbReference type="OrthoDB" id="9790745at2"/>
<dbReference type="eggNOG" id="COG0716">
    <property type="taxonomic scope" value="Bacteria"/>
</dbReference>
<dbReference type="GO" id="GO:0016651">
    <property type="term" value="F:oxidoreductase activity, acting on NAD(P)H"/>
    <property type="evidence" value="ECO:0007669"/>
    <property type="project" value="UniProtKB-ARBA"/>
</dbReference>
<evidence type="ECO:0000313" key="9">
    <source>
        <dbReference type="EMBL" id="OBY10753.1"/>
    </source>
</evidence>
<evidence type="ECO:0000256" key="7">
    <source>
        <dbReference type="RuleBase" id="RU367037"/>
    </source>
</evidence>
<comment type="function">
    <text evidence="7">Low-potential electron donor to a number of redox enzymes.</text>
</comment>
<dbReference type="Proteomes" id="UP000092714">
    <property type="component" value="Unassembled WGS sequence"/>
</dbReference>
<proteinExistence type="inferred from homology"/>
<name>A0A174QJF7_9CLOT</name>
<dbReference type="NCBIfam" id="TIGR01753">
    <property type="entry name" value="flav_short"/>
    <property type="match status" value="1"/>
</dbReference>
<reference evidence="9 10" key="1">
    <citation type="submission" date="2016-06" db="EMBL/GenBank/DDBJ databases">
        <authorList>
            <person name="Kjaerup R.B."/>
            <person name="Dalgaard T.S."/>
            <person name="Juul-Madsen H.R."/>
        </authorList>
    </citation>
    <scope>NUCLEOTIDE SEQUENCE [LARGE SCALE GENOMIC DNA]</scope>
    <source>
        <strain evidence="9 10">373-A1</strain>
    </source>
</reference>
<dbReference type="AlphaFoldDB" id="A0A174QJF7"/>
<accession>A0A174QJF7</accession>
<keyword evidence="3 7" id="KW-0813">Transport</keyword>
<dbReference type="GeneID" id="42774678"/>
<dbReference type="InterPro" id="IPR001226">
    <property type="entry name" value="Flavodoxin_CS"/>
</dbReference>
<dbReference type="InterPro" id="IPR051285">
    <property type="entry name" value="NADH_oxidoreductase_modular"/>
</dbReference>
<evidence type="ECO:0000256" key="6">
    <source>
        <dbReference type="ARBA" id="ARBA00022982"/>
    </source>
</evidence>
<dbReference type="GO" id="GO:0009055">
    <property type="term" value="F:electron transfer activity"/>
    <property type="evidence" value="ECO:0007669"/>
    <property type="project" value="UniProtKB-UniRule"/>
</dbReference>
<evidence type="ECO:0000259" key="8">
    <source>
        <dbReference type="PROSITE" id="PS50902"/>
    </source>
</evidence>